<keyword evidence="3 5" id="KW-0238">DNA-binding</keyword>
<comment type="subcellular location">
    <subcellularLocation>
        <location evidence="1 5">Nucleus</location>
    </subcellularLocation>
</comment>
<keyword evidence="5" id="KW-0547">Nucleotide-binding</keyword>
<dbReference type="Pfam" id="PF01426">
    <property type="entry name" value="BAH"/>
    <property type="match status" value="1"/>
</dbReference>
<dbReference type="Pfam" id="PF13191">
    <property type="entry name" value="AAA_16"/>
    <property type="match status" value="1"/>
</dbReference>
<protein>
    <recommendedName>
        <fullName evidence="5">Origin recognition complex subunit 1</fullName>
    </recommendedName>
</protein>
<keyword evidence="2 5" id="KW-0235">DNA replication</keyword>
<dbReference type="InParanoid" id="G2XFC8"/>
<dbReference type="InterPro" id="IPR043151">
    <property type="entry name" value="BAH_sf"/>
</dbReference>
<dbReference type="Gene3D" id="1.10.8.60">
    <property type="match status" value="1"/>
</dbReference>
<evidence type="ECO:0000313" key="9">
    <source>
        <dbReference type="Proteomes" id="UP000001611"/>
    </source>
</evidence>
<dbReference type="SUPFAM" id="SSF52540">
    <property type="entry name" value="P-loop containing nucleoside triphosphate hydrolases"/>
    <property type="match status" value="1"/>
</dbReference>
<evidence type="ECO:0000313" key="8">
    <source>
        <dbReference type="EMBL" id="EGY18526.1"/>
    </source>
</evidence>
<dbReference type="Pfam" id="PF21312">
    <property type="entry name" value="WHD_ORC1"/>
    <property type="match status" value="1"/>
</dbReference>
<dbReference type="Proteomes" id="UP000001611">
    <property type="component" value="Chromosome 1"/>
</dbReference>
<dbReference type="EMBL" id="DS572716">
    <property type="protein sequence ID" value="EGY18526.1"/>
    <property type="molecule type" value="Genomic_DNA"/>
</dbReference>
<accession>G2XFC8</accession>
<feature type="region of interest" description="Disordered" evidence="6">
    <location>
        <begin position="222"/>
        <end position="280"/>
    </location>
</feature>
<dbReference type="OrthoDB" id="1926878at2759"/>
<dbReference type="GO" id="GO:0005524">
    <property type="term" value="F:ATP binding"/>
    <property type="evidence" value="ECO:0007669"/>
    <property type="project" value="UniProtKB-KW"/>
</dbReference>
<dbReference type="Pfam" id="PF22606">
    <property type="entry name" value="Cdc6-ORC-like_ATPase_lid"/>
    <property type="match status" value="1"/>
</dbReference>
<dbReference type="HOGENOM" id="CLU_012774_1_1_1"/>
<keyword evidence="4 5" id="KW-0539">Nucleus</keyword>
<organism evidence="8 9">
    <name type="scientific">Verticillium dahliae (strain VdLs.17 / ATCC MYA-4575 / FGSC 10137)</name>
    <name type="common">Verticillium wilt</name>
    <dbReference type="NCBI Taxonomy" id="498257"/>
    <lineage>
        <taxon>Eukaryota</taxon>
        <taxon>Fungi</taxon>
        <taxon>Dikarya</taxon>
        <taxon>Ascomycota</taxon>
        <taxon>Pezizomycotina</taxon>
        <taxon>Sordariomycetes</taxon>
        <taxon>Hypocreomycetidae</taxon>
        <taxon>Glomerellales</taxon>
        <taxon>Plectosphaerellaceae</taxon>
        <taxon>Verticillium</taxon>
    </lineage>
</organism>
<sequence length="669" mass="74409">MATKPRNSSSRRQFKEPTGVPRDDSDDELGTDDIPWEWMYEEPANSHPEDIASSHKHKVRDAPSAGRKIIGAQLEGFRCLVGECVLLKAEGLKEAWVAIICSFLEREDGEKAAEFMWFSTDKEIITKKKKRNDFLPHELYITPSWDINPLTAINGKATVLSFDMFQRRYPSGRAPRNSKVFMCRRGCNTRTAIFTEEFCWEDIFRGTEDDIHGLVQYLQANTKSTRRQPSGRDESLKEYAVGVDDSSGSEQERAQKKRRKDPPTPHSKKTAATTPTSSRRFKVKRTLQFTPLATRRLSPTQLQSSPFQLARSRLHVASVPTSLPCRENEFSSVYSHLEAAIIDGSGSCIYIAGTPGTGKTATVREVIGRLESCVRSDELDDFIFVEINGMKITDPHQSYSLLWEALKSERVSPVQALDLLERLTRITFPGYNHEQLMKIIQSRLEGIPGDLVEPDAVQFASRKVAAVSGDARRALDICRRAVELAEAEAQPVPTTPSHGSYQQGNEDIKTTQRGGRVTIATIRRAINEATTNPIQQYLRSLALGPRLLLFALVARTQKSGTSDAIFGDIMDEVQRVLNMASGSLLPATLDALQASMQMGSGGVRPNRYTVVTEQMCLQTGATDLAGAGIIILESQRAERPCKLRLAVGDEEIKMAFRDDAELRAMGVGL</sequence>
<evidence type="ECO:0000259" key="7">
    <source>
        <dbReference type="PROSITE" id="PS51038"/>
    </source>
</evidence>
<dbReference type="RefSeq" id="XP_009649472.1">
    <property type="nucleotide sequence ID" value="XM_009651177.1"/>
</dbReference>
<feature type="compositionally biased region" description="Polar residues" evidence="6">
    <location>
        <begin position="1"/>
        <end position="11"/>
    </location>
</feature>
<dbReference type="STRING" id="498257.G2XFC8"/>
<dbReference type="InterPro" id="IPR048867">
    <property type="entry name" value="WHD_ORC1"/>
</dbReference>
<keyword evidence="5" id="KW-0067">ATP-binding</keyword>
<comment type="function">
    <text evidence="5">Component of the origin recognition complex (ORC) that binds origins of replication. DNA-binding is ATP-dependent, however specific DNA sequences that define origins of replication have not been identified so far. ORC is required to assemble the pre-replication complex necessary to initiate DNA replication.</text>
</comment>
<evidence type="ECO:0000256" key="2">
    <source>
        <dbReference type="ARBA" id="ARBA00022705"/>
    </source>
</evidence>
<dbReference type="PROSITE" id="PS51038">
    <property type="entry name" value="BAH"/>
    <property type="match status" value="1"/>
</dbReference>
<feature type="region of interest" description="Disordered" evidence="6">
    <location>
        <begin position="488"/>
        <end position="513"/>
    </location>
</feature>
<proteinExistence type="inferred from homology"/>
<dbReference type="InterPro" id="IPR027417">
    <property type="entry name" value="P-loop_NTPase"/>
</dbReference>
<dbReference type="InterPro" id="IPR001025">
    <property type="entry name" value="BAH_dom"/>
</dbReference>
<name>G2XFC8_VERDV</name>
<reference evidence="8 9" key="1">
    <citation type="submission" date="2008-03" db="EMBL/GenBank/DDBJ databases">
        <title>The Genome Sequence of Verticillium dahliae VdLs.17.</title>
        <authorList>
            <consortium name="The Broad Institute Genome Sequencing Platform"/>
            <person name="Ma L.-J.J."/>
            <person name="Klosterman S.J."/>
            <person name="Subbarao K."/>
            <person name="Dobinson K."/>
            <person name="Veronese P."/>
            <person name="Kang S."/>
            <person name="Gold S.E."/>
            <person name="Young S."/>
            <person name="Jaffe D."/>
            <person name="Gnerre S."/>
            <person name="Berlin A."/>
            <person name="Heiman D."/>
            <person name="Hepburn T."/>
            <person name="Sykes S."/>
            <person name="Alvarado L."/>
            <person name="Kodira C.D."/>
            <person name="Lander E."/>
            <person name="Galagan J."/>
            <person name="Nusbaum C."/>
            <person name="Birren B."/>
        </authorList>
    </citation>
    <scope>NUCLEOTIDE SEQUENCE [LARGE SCALE GENOMIC DNA]</scope>
    <source>
        <strain evidence="9">VdLs.17 / ATCC MYA-4575 / FGSC 10137</strain>
    </source>
</reference>
<dbReference type="InterPro" id="IPR050311">
    <property type="entry name" value="ORC1/CDC6"/>
</dbReference>
<dbReference type="AlphaFoldDB" id="G2XFC8"/>
<gene>
    <name evidence="8" type="ORF">VDAG_08860</name>
</gene>
<evidence type="ECO:0000256" key="6">
    <source>
        <dbReference type="SAM" id="MobiDB-lite"/>
    </source>
</evidence>
<dbReference type="GO" id="GO:0005664">
    <property type="term" value="C:nuclear origin of replication recognition complex"/>
    <property type="evidence" value="ECO:0007669"/>
    <property type="project" value="EnsemblFungi"/>
</dbReference>
<feature type="domain" description="BAH" evidence="7">
    <location>
        <begin position="77"/>
        <end position="198"/>
    </location>
</feature>
<evidence type="ECO:0000256" key="3">
    <source>
        <dbReference type="ARBA" id="ARBA00023125"/>
    </source>
</evidence>
<evidence type="ECO:0000256" key="5">
    <source>
        <dbReference type="RuleBase" id="RU365058"/>
    </source>
</evidence>
<dbReference type="SUPFAM" id="SSF82061">
    <property type="entry name" value="BAH domain"/>
    <property type="match status" value="1"/>
</dbReference>
<dbReference type="FunCoup" id="G2XFC8">
    <property type="interactions" value="363"/>
</dbReference>
<feature type="compositionally biased region" description="Polar residues" evidence="6">
    <location>
        <begin position="495"/>
        <end position="505"/>
    </location>
</feature>
<dbReference type="KEGG" id="vda:VDAG_08860"/>
<dbReference type="GO" id="GO:0033260">
    <property type="term" value="P:nuclear DNA replication"/>
    <property type="evidence" value="ECO:0007669"/>
    <property type="project" value="EnsemblFungi"/>
</dbReference>
<dbReference type="Gene3D" id="3.40.50.300">
    <property type="entry name" value="P-loop containing nucleotide triphosphate hydrolases"/>
    <property type="match status" value="1"/>
</dbReference>
<dbReference type="GO" id="GO:0000785">
    <property type="term" value="C:chromatin"/>
    <property type="evidence" value="ECO:0007669"/>
    <property type="project" value="EnsemblFungi"/>
</dbReference>
<feature type="compositionally biased region" description="Acidic residues" evidence="6">
    <location>
        <begin position="24"/>
        <end position="33"/>
    </location>
</feature>
<dbReference type="GO" id="GO:0033314">
    <property type="term" value="P:mitotic DNA replication checkpoint signaling"/>
    <property type="evidence" value="ECO:0007669"/>
    <property type="project" value="EnsemblFungi"/>
</dbReference>
<dbReference type="InterPro" id="IPR054425">
    <property type="entry name" value="Cdc6_ORC1-like_ATPase_lid"/>
</dbReference>
<dbReference type="InterPro" id="IPR041664">
    <property type="entry name" value="AAA_16"/>
</dbReference>
<dbReference type="eggNOG" id="KOG1514">
    <property type="taxonomic scope" value="Eukaryota"/>
</dbReference>
<dbReference type="GO" id="GO:0006270">
    <property type="term" value="P:DNA replication initiation"/>
    <property type="evidence" value="ECO:0007669"/>
    <property type="project" value="TreeGrafter"/>
</dbReference>
<dbReference type="PANTHER" id="PTHR10763">
    <property type="entry name" value="CELL DIVISION CONTROL PROTEIN 6-RELATED"/>
    <property type="match status" value="1"/>
</dbReference>
<feature type="region of interest" description="Disordered" evidence="6">
    <location>
        <begin position="1"/>
        <end position="33"/>
    </location>
</feature>
<dbReference type="GO" id="GO:0003688">
    <property type="term" value="F:DNA replication origin binding"/>
    <property type="evidence" value="ECO:0007669"/>
    <property type="project" value="EnsemblFungi"/>
</dbReference>
<evidence type="ECO:0000256" key="4">
    <source>
        <dbReference type="ARBA" id="ARBA00023242"/>
    </source>
</evidence>
<comment type="subunit">
    <text evidence="5">ORC is composed of six subunits.</text>
</comment>
<dbReference type="GeneID" id="20710323"/>
<dbReference type="Gene3D" id="2.30.30.490">
    <property type="match status" value="1"/>
</dbReference>
<keyword evidence="9" id="KW-1185">Reference proteome</keyword>
<dbReference type="GO" id="GO:0003682">
    <property type="term" value="F:chromatin binding"/>
    <property type="evidence" value="ECO:0007669"/>
    <property type="project" value="InterPro"/>
</dbReference>
<dbReference type="OMA" id="YEDHPWE"/>
<dbReference type="PANTHER" id="PTHR10763:SF23">
    <property type="entry name" value="ORIGIN RECOGNITION COMPLEX SUBUNIT 1"/>
    <property type="match status" value="1"/>
</dbReference>
<evidence type="ECO:0000256" key="1">
    <source>
        <dbReference type="ARBA" id="ARBA00004123"/>
    </source>
</evidence>
<comment type="similarity">
    <text evidence="5">Belongs to the ORC1 family.</text>
</comment>